<feature type="compositionally biased region" description="Polar residues" evidence="1">
    <location>
        <begin position="181"/>
        <end position="194"/>
    </location>
</feature>
<feature type="chain" id="PRO_5001644002" evidence="2">
    <location>
        <begin position="18"/>
        <end position="480"/>
    </location>
</feature>
<evidence type="ECO:0000313" key="3">
    <source>
        <dbReference type="EMBL" id="KDR07081.1"/>
    </source>
</evidence>
<dbReference type="InParanoid" id="A0A067QGK1"/>
<sequence length="480" mass="55786">MLLHWTLLTVLPCLVTSASMGEFLPPRTSERDASPAEDPPPTMFKYRRLIPSIERLYTREYESNDGDNIVSDEPSYRYLGEATGKEKSGSHQALTARRRNLNNAAFTVQLNSRLRRDTHRHDHRKSHGNLRRHKAFNFPSDESEAGARRREKRDTSSPAVDAVDENPAQWRRFDNAKPQFVTSRTQQATGTRSYYSGVPQHRTSHTVDENDVHNMRYNEIPTKQIEQSRYSSDYVREPVDYRHEGEPPRRIIYYANLPEITRSRPADIDYRRERPRYDERYEYGRSYNKYPRESRYEDSPIGPPSGREAPYRYRQPGNGGNSYSIIDAERHPSQNAWPPTPYQQYRDPDGVSRYNRIPAPYQQPQTGERYAYDQRRGPPPPPPADGPNAALHPSRYHQYGRTGNTPRNQLTVIPSNPVVGDERYRDYNPRQPAPWSLQIGTKLTVKDDGRQMPSPGGKRFYVQSQQGYLRSEDDQDTRQI</sequence>
<protein>
    <submittedName>
        <fullName evidence="3">Uncharacterized protein</fullName>
    </submittedName>
</protein>
<feature type="region of interest" description="Disordered" evidence="1">
    <location>
        <begin position="289"/>
        <end position="395"/>
    </location>
</feature>
<feature type="signal peptide" evidence="2">
    <location>
        <begin position="1"/>
        <end position="17"/>
    </location>
</feature>
<name>A0A067QGK1_ZOONE</name>
<dbReference type="Proteomes" id="UP000027135">
    <property type="component" value="Unassembled WGS sequence"/>
</dbReference>
<dbReference type="EMBL" id="KK853510">
    <property type="protein sequence ID" value="KDR07081.1"/>
    <property type="molecule type" value="Genomic_DNA"/>
</dbReference>
<evidence type="ECO:0000256" key="2">
    <source>
        <dbReference type="SAM" id="SignalP"/>
    </source>
</evidence>
<gene>
    <name evidence="3" type="ORF">L798_03412</name>
</gene>
<feature type="compositionally biased region" description="Basic and acidic residues" evidence="1">
    <location>
        <begin position="470"/>
        <end position="480"/>
    </location>
</feature>
<proteinExistence type="predicted"/>
<feature type="compositionally biased region" description="Basic and acidic residues" evidence="1">
    <location>
        <begin position="145"/>
        <end position="155"/>
    </location>
</feature>
<keyword evidence="4" id="KW-1185">Reference proteome</keyword>
<dbReference type="AlphaFoldDB" id="A0A067QGK1"/>
<feature type="region of interest" description="Disordered" evidence="1">
    <location>
        <begin position="446"/>
        <end position="480"/>
    </location>
</feature>
<evidence type="ECO:0000256" key="1">
    <source>
        <dbReference type="SAM" id="MobiDB-lite"/>
    </source>
</evidence>
<feature type="region of interest" description="Disordered" evidence="1">
    <location>
        <begin position="181"/>
        <end position="204"/>
    </location>
</feature>
<evidence type="ECO:0000313" key="4">
    <source>
        <dbReference type="Proteomes" id="UP000027135"/>
    </source>
</evidence>
<organism evidence="3 4">
    <name type="scientific">Zootermopsis nevadensis</name>
    <name type="common">Dampwood termite</name>
    <dbReference type="NCBI Taxonomy" id="136037"/>
    <lineage>
        <taxon>Eukaryota</taxon>
        <taxon>Metazoa</taxon>
        <taxon>Ecdysozoa</taxon>
        <taxon>Arthropoda</taxon>
        <taxon>Hexapoda</taxon>
        <taxon>Insecta</taxon>
        <taxon>Pterygota</taxon>
        <taxon>Neoptera</taxon>
        <taxon>Polyneoptera</taxon>
        <taxon>Dictyoptera</taxon>
        <taxon>Blattodea</taxon>
        <taxon>Blattoidea</taxon>
        <taxon>Termitoidae</taxon>
        <taxon>Termopsidae</taxon>
        <taxon>Zootermopsis</taxon>
    </lineage>
</organism>
<keyword evidence="2" id="KW-0732">Signal</keyword>
<feature type="compositionally biased region" description="Basic residues" evidence="1">
    <location>
        <begin position="116"/>
        <end position="135"/>
    </location>
</feature>
<reference evidence="3 4" key="1">
    <citation type="journal article" date="2014" name="Nat. Commun.">
        <title>Molecular traces of alternative social organization in a termite genome.</title>
        <authorList>
            <person name="Terrapon N."/>
            <person name="Li C."/>
            <person name="Robertson H.M."/>
            <person name="Ji L."/>
            <person name="Meng X."/>
            <person name="Booth W."/>
            <person name="Chen Z."/>
            <person name="Childers C.P."/>
            <person name="Glastad K.M."/>
            <person name="Gokhale K."/>
            <person name="Gowin J."/>
            <person name="Gronenberg W."/>
            <person name="Hermansen R.A."/>
            <person name="Hu H."/>
            <person name="Hunt B.G."/>
            <person name="Huylmans A.K."/>
            <person name="Khalil S.M."/>
            <person name="Mitchell R.D."/>
            <person name="Munoz-Torres M.C."/>
            <person name="Mustard J.A."/>
            <person name="Pan H."/>
            <person name="Reese J.T."/>
            <person name="Scharf M.E."/>
            <person name="Sun F."/>
            <person name="Vogel H."/>
            <person name="Xiao J."/>
            <person name="Yang W."/>
            <person name="Yang Z."/>
            <person name="Yang Z."/>
            <person name="Zhou J."/>
            <person name="Zhu J."/>
            <person name="Brent C.S."/>
            <person name="Elsik C.G."/>
            <person name="Goodisman M.A."/>
            <person name="Liberles D.A."/>
            <person name="Roe R.M."/>
            <person name="Vargo E.L."/>
            <person name="Vilcinskas A."/>
            <person name="Wang J."/>
            <person name="Bornberg-Bauer E."/>
            <person name="Korb J."/>
            <person name="Zhang G."/>
            <person name="Liebig J."/>
        </authorList>
    </citation>
    <scope>NUCLEOTIDE SEQUENCE [LARGE SCALE GENOMIC DNA]</scope>
    <source>
        <tissue evidence="3">Whole organism</tissue>
    </source>
</reference>
<accession>A0A067QGK1</accession>
<dbReference type="OrthoDB" id="8190618at2759"/>
<feature type="region of interest" description="Disordered" evidence="1">
    <location>
        <begin position="114"/>
        <end position="161"/>
    </location>
</feature>